<protein>
    <recommendedName>
        <fullName evidence="4">PsbP C-terminal domain-containing protein</fullName>
    </recommendedName>
</protein>
<accession>A0A1F5H4G8</accession>
<sequence length="228" mass="26156">MKDRVLTLADFKRNSKFIAIFVFLTIWALTFYQLGRHATIGEFFKVRESENQNEKNKQVEIPQPYADSQTGSIISSSVKLCSNTFYGFELAYPADWFTTYNTDNQKCTFFAPYSFVVPEQTDKTFVPIKIEVVKIEEWPSTVKFFENPNDFQNIISVQNIDINGKSVKKIKAISTGAGNIQQGFDKLSFLVLDPKNPLILSYQQLDKNENTSLSEGVLEDMTNNLKYF</sequence>
<evidence type="ECO:0000313" key="2">
    <source>
        <dbReference type="EMBL" id="OGD98947.1"/>
    </source>
</evidence>
<comment type="caution">
    <text evidence="2">The sequence shown here is derived from an EMBL/GenBank/DDBJ whole genome shotgun (WGS) entry which is preliminary data.</text>
</comment>
<evidence type="ECO:0000256" key="1">
    <source>
        <dbReference type="SAM" id="Phobius"/>
    </source>
</evidence>
<evidence type="ECO:0000313" key="3">
    <source>
        <dbReference type="Proteomes" id="UP000177039"/>
    </source>
</evidence>
<dbReference type="Proteomes" id="UP000177039">
    <property type="component" value="Unassembled WGS sequence"/>
</dbReference>
<organism evidence="2 3">
    <name type="scientific">Candidatus Curtissbacteria bacterium RIFCSPLOWO2_01_FULL_42_50</name>
    <dbReference type="NCBI Taxonomy" id="1797730"/>
    <lineage>
        <taxon>Bacteria</taxon>
        <taxon>Candidatus Curtissiibacteriota</taxon>
    </lineage>
</organism>
<evidence type="ECO:0008006" key="4">
    <source>
        <dbReference type="Google" id="ProtNLM"/>
    </source>
</evidence>
<name>A0A1F5H4G8_9BACT</name>
<dbReference type="EMBL" id="MFBT01000027">
    <property type="protein sequence ID" value="OGD98947.1"/>
    <property type="molecule type" value="Genomic_DNA"/>
</dbReference>
<keyword evidence="1" id="KW-1133">Transmembrane helix</keyword>
<feature type="transmembrane region" description="Helical" evidence="1">
    <location>
        <begin position="17"/>
        <end position="35"/>
    </location>
</feature>
<dbReference type="AlphaFoldDB" id="A0A1F5H4G8"/>
<keyword evidence="1" id="KW-0812">Transmembrane</keyword>
<gene>
    <name evidence="2" type="ORF">A3B54_01195</name>
</gene>
<keyword evidence="1" id="KW-0472">Membrane</keyword>
<proteinExistence type="predicted"/>
<reference evidence="2 3" key="1">
    <citation type="journal article" date="2016" name="Nat. Commun.">
        <title>Thousands of microbial genomes shed light on interconnected biogeochemical processes in an aquifer system.</title>
        <authorList>
            <person name="Anantharaman K."/>
            <person name="Brown C.T."/>
            <person name="Hug L.A."/>
            <person name="Sharon I."/>
            <person name="Castelle C.J."/>
            <person name="Probst A.J."/>
            <person name="Thomas B.C."/>
            <person name="Singh A."/>
            <person name="Wilkins M.J."/>
            <person name="Karaoz U."/>
            <person name="Brodie E.L."/>
            <person name="Williams K.H."/>
            <person name="Hubbard S.S."/>
            <person name="Banfield J.F."/>
        </authorList>
    </citation>
    <scope>NUCLEOTIDE SEQUENCE [LARGE SCALE GENOMIC DNA]</scope>
</reference>